<evidence type="ECO:0000313" key="3">
    <source>
        <dbReference type="Proteomes" id="UP001165121"/>
    </source>
</evidence>
<dbReference type="Proteomes" id="UP001165121">
    <property type="component" value="Unassembled WGS sequence"/>
</dbReference>
<dbReference type="Pfam" id="PF14694">
    <property type="entry name" value="LINES_N"/>
    <property type="match status" value="1"/>
</dbReference>
<dbReference type="EMBL" id="BSXT01000348">
    <property type="protein sequence ID" value="GMF25133.1"/>
    <property type="molecule type" value="Genomic_DNA"/>
</dbReference>
<sequence length="231" mass="26148">MVLVGDALVPMDYALQPTFVSCAVLKFIGDFQAFLEYWKGQDRGEEDPRILTVYKKWLECCLTWLTESSSTPTALQLLNDSEPSKTSSQEAFIGESSRYPFLQQWLLVLSRMGVAFLDAPTEIKCIESPFLWLGQMQLPSRRQLFAVLAEQDDVMIEVLKGLVRITAPEKAISKNRNGWVPHSFAHLTDEYDPDLLFADLVDTLGRDHLVLLDLLVSNGMNKHLVLLFASH</sequence>
<evidence type="ECO:0000313" key="2">
    <source>
        <dbReference type="EMBL" id="GMF25133.1"/>
    </source>
</evidence>
<dbReference type="OrthoDB" id="8251209at2759"/>
<keyword evidence="3" id="KW-1185">Reference proteome</keyword>
<dbReference type="InterPro" id="IPR032794">
    <property type="entry name" value="LINES_N"/>
</dbReference>
<proteinExistence type="predicted"/>
<comment type="caution">
    <text evidence="2">The sequence shown here is derived from an EMBL/GenBank/DDBJ whole genome shotgun (WGS) entry which is preliminary data.</text>
</comment>
<gene>
    <name evidence="2" type="ORF">Pfra01_000442200</name>
</gene>
<feature type="domain" description="Protein Lines N-terminal" evidence="1">
    <location>
        <begin position="142"/>
        <end position="218"/>
    </location>
</feature>
<protein>
    <submittedName>
        <fullName evidence="2">Unnamed protein product</fullName>
    </submittedName>
</protein>
<accession>A0A9W6U4D0</accession>
<dbReference type="AlphaFoldDB" id="A0A9W6U4D0"/>
<name>A0A9W6U4D0_9STRA</name>
<reference evidence="2" key="1">
    <citation type="submission" date="2023-04" db="EMBL/GenBank/DDBJ databases">
        <title>Phytophthora fragariaefolia NBRC 109709.</title>
        <authorList>
            <person name="Ichikawa N."/>
            <person name="Sato H."/>
            <person name="Tonouchi N."/>
        </authorList>
    </citation>
    <scope>NUCLEOTIDE SEQUENCE</scope>
    <source>
        <strain evidence="2">NBRC 109709</strain>
    </source>
</reference>
<evidence type="ECO:0000259" key="1">
    <source>
        <dbReference type="Pfam" id="PF14694"/>
    </source>
</evidence>
<organism evidence="2 3">
    <name type="scientific">Phytophthora fragariaefolia</name>
    <dbReference type="NCBI Taxonomy" id="1490495"/>
    <lineage>
        <taxon>Eukaryota</taxon>
        <taxon>Sar</taxon>
        <taxon>Stramenopiles</taxon>
        <taxon>Oomycota</taxon>
        <taxon>Peronosporomycetes</taxon>
        <taxon>Peronosporales</taxon>
        <taxon>Peronosporaceae</taxon>
        <taxon>Phytophthora</taxon>
    </lineage>
</organism>